<evidence type="ECO:0000256" key="1">
    <source>
        <dbReference type="SAM" id="MobiDB-lite"/>
    </source>
</evidence>
<dbReference type="OrthoDB" id="2499204at2759"/>
<dbReference type="AlphaFoldDB" id="A0A0L6UZX0"/>
<dbReference type="Proteomes" id="UP000037035">
    <property type="component" value="Unassembled WGS sequence"/>
</dbReference>
<feature type="region of interest" description="Disordered" evidence="1">
    <location>
        <begin position="49"/>
        <end position="75"/>
    </location>
</feature>
<organism evidence="2 3">
    <name type="scientific">Puccinia sorghi</name>
    <dbReference type="NCBI Taxonomy" id="27349"/>
    <lineage>
        <taxon>Eukaryota</taxon>
        <taxon>Fungi</taxon>
        <taxon>Dikarya</taxon>
        <taxon>Basidiomycota</taxon>
        <taxon>Pucciniomycotina</taxon>
        <taxon>Pucciniomycetes</taxon>
        <taxon>Pucciniales</taxon>
        <taxon>Pucciniaceae</taxon>
        <taxon>Puccinia</taxon>
    </lineage>
</organism>
<accession>A0A0L6UZX0</accession>
<dbReference type="VEuPathDB" id="FungiDB:VP01_3046g3"/>
<keyword evidence="3" id="KW-1185">Reference proteome</keyword>
<feature type="compositionally biased region" description="Basic and acidic residues" evidence="1">
    <location>
        <begin position="49"/>
        <end position="62"/>
    </location>
</feature>
<feature type="region of interest" description="Disordered" evidence="1">
    <location>
        <begin position="192"/>
        <end position="227"/>
    </location>
</feature>
<proteinExistence type="predicted"/>
<dbReference type="EMBL" id="LAVV01007998">
    <property type="protein sequence ID" value="KNZ54088.1"/>
    <property type="molecule type" value="Genomic_DNA"/>
</dbReference>
<evidence type="ECO:0000313" key="2">
    <source>
        <dbReference type="EMBL" id="KNZ54088.1"/>
    </source>
</evidence>
<reference evidence="2 3" key="1">
    <citation type="submission" date="2015-08" db="EMBL/GenBank/DDBJ databases">
        <title>Next Generation Sequencing and Analysis of the Genome of Puccinia sorghi L Schw, the Causal Agent of Maize Common Rust.</title>
        <authorList>
            <person name="Rochi L."/>
            <person name="Burguener G."/>
            <person name="Darino M."/>
            <person name="Turjanski A."/>
            <person name="Kreff E."/>
            <person name="Dieguez M.J."/>
            <person name="Sacco F."/>
        </authorList>
    </citation>
    <scope>NUCLEOTIDE SEQUENCE [LARGE SCALE GENOMIC DNA]</scope>
    <source>
        <strain evidence="2 3">RO10H11247</strain>
    </source>
</reference>
<protein>
    <submittedName>
        <fullName evidence="2">Uncharacterized protein</fullName>
    </submittedName>
</protein>
<comment type="caution">
    <text evidence="2">The sequence shown here is derived from an EMBL/GenBank/DDBJ whole genome shotgun (WGS) entry which is preliminary data.</text>
</comment>
<gene>
    <name evidence="2" type="ORF">VP01_3046g3</name>
</gene>
<evidence type="ECO:0000313" key="3">
    <source>
        <dbReference type="Proteomes" id="UP000037035"/>
    </source>
</evidence>
<name>A0A0L6UZX0_9BASI</name>
<sequence length="306" mass="34131">MVELGATAVERVPQLRNGGGVAMKIIIIRSLTTDQSDVFQIYAESRKRLASEEREPAARESEASVLSAGTAPNDEGLVAAKKRARPEVEAENLMKEEMTRKSLGKPFRNPMIGSANIKNPPRQQNQSLLIKQLQMELVRLQDGERIVQDCMIEKVHKATEKEAAEYLWNLVGKEQSIVEPKYQPFESRRSWGYDTEDYSGKKDSDANNDQGPSEISWDSSSFDAPEELPTASEIIGESTATRHYNANGLADLSSSRLPLQPSTSNLEDSHFLSPQKPARDVGWMMEQMGLDASIFGWNTDEGKWIS</sequence>
<feature type="compositionally biased region" description="Polar residues" evidence="1">
    <location>
        <begin position="207"/>
        <end position="222"/>
    </location>
</feature>